<name>H1HM18_9BACT</name>
<dbReference type="RefSeq" id="WP_008565117.1">
    <property type="nucleotide sequence ID" value="NZ_JH594502.1"/>
</dbReference>
<comment type="caution">
    <text evidence="2">The sequence shown here is derived from an EMBL/GenBank/DDBJ whole genome shotgun (WGS) entry which is preliminary data.</text>
</comment>
<dbReference type="STRING" id="999422.HMPREF9944_01212"/>
<dbReference type="AlphaFoldDB" id="H1HM18"/>
<evidence type="ECO:0000259" key="1">
    <source>
        <dbReference type="Pfam" id="PF14300"/>
    </source>
</evidence>
<keyword evidence="3" id="KW-1185">Reference proteome</keyword>
<protein>
    <recommendedName>
        <fullName evidence="1">DNA mimic protein DMP19 C-terminal domain-containing protein</fullName>
    </recommendedName>
</protein>
<dbReference type="InterPro" id="IPR025402">
    <property type="entry name" value="DMP19_C"/>
</dbReference>
<dbReference type="Pfam" id="PF14300">
    <property type="entry name" value="DMP19"/>
    <property type="match status" value="1"/>
</dbReference>
<evidence type="ECO:0000313" key="2">
    <source>
        <dbReference type="EMBL" id="EHO70811.1"/>
    </source>
</evidence>
<feature type="domain" description="DNA mimic protein DMP19 C-terminal" evidence="1">
    <location>
        <begin position="45"/>
        <end position="159"/>
    </location>
</feature>
<dbReference type="EMBL" id="AGEK01000023">
    <property type="protein sequence ID" value="EHO70811.1"/>
    <property type="molecule type" value="Genomic_DNA"/>
</dbReference>
<organism evidence="2 3">
    <name type="scientific">Segatella maculosa OT 289</name>
    <dbReference type="NCBI Taxonomy" id="999422"/>
    <lineage>
        <taxon>Bacteria</taxon>
        <taxon>Pseudomonadati</taxon>
        <taxon>Bacteroidota</taxon>
        <taxon>Bacteroidia</taxon>
        <taxon>Bacteroidales</taxon>
        <taxon>Prevotellaceae</taxon>
        <taxon>Segatella</taxon>
    </lineage>
</organism>
<dbReference type="OrthoDB" id="8606126at2"/>
<evidence type="ECO:0000313" key="3">
    <source>
        <dbReference type="Proteomes" id="UP000003167"/>
    </source>
</evidence>
<gene>
    <name evidence="2" type="ORF">HMPREF9944_01212</name>
</gene>
<dbReference type="Gene3D" id="1.20.1420.60">
    <property type="match status" value="1"/>
</dbReference>
<dbReference type="PATRIC" id="fig|999422.3.peg.1248"/>
<reference evidence="2 3" key="1">
    <citation type="submission" date="2011-12" db="EMBL/GenBank/DDBJ databases">
        <title>The Genome Sequence of Prevotella maculosa OT 289.</title>
        <authorList>
            <consortium name="The Broad Institute Genome Sequencing Platform"/>
            <person name="Earl A."/>
            <person name="Ward D."/>
            <person name="Feldgarden M."/>
            <person name="Gevers D."/>
            <person name="Izard J."/>
            <person name="Blanton J.M."/>
            <person name="Mathney J."/>
            <person name="Tanner A.C."/>
            <person name="Dewhirst F.E."/>
            <person name="Young S.K."/>
            <person name="Zeng Q."/>
            <person name="Gargeya S."/>
            <person name="Fitzgerald M."/>
            <person name="Haas B."/>
            <person name="Abouelleil A."/>
            <person name="Alvarado L."/>
            <person name="Arachchi H.M."/>
            <person name="Berlin A."/>
            <person name="Chapman S.B."/>
            <person name="Gearin G."/>
            <person name="Goldberg J."/>
            <person name="Griggs A."/>
            <person name="Gujja S."/>
            <person name="Hansen M."/>
            <person name="Heiman D."/>
            <person name="Howarth C."/>
            <person name="Larimer J."/>
            <person name="Lui A."/>
            <person name="MacDonald P.J.P."/>
            <person name="McCowen C."/>
            <person name="Montmayeur A."/>
            <person name="Murphy C."/>
            <person name="Neiman D."/>
            <person name="Pearson M."/>
            <person name="Priest M."/>
            <person name="Roberts A."/>
            <person name="Saif S."/>
            <person name="Shea T."/>
            <person name="Sisk P."/>
            <person name="Stolte C."/>
            <person name="Sykes S."/>
            <person name="Wortman J."/>
            <person name="Nusbaum C."/>
            <person name="Birren B."/>
        </authorList>
    </citation>
    <scope>NUCLEOTIDE SEQUENCE [LARGE SCALE GENOMIC DNA]</scope>
    <source>
        <strain evidence="2 3">OT 289</strain>
    </source>
</reference>
<dbReference type="Proteomes" id="UP000003167">
    <property type="component" value="Unassembled WGS sequence"/>
</dbReference>
<sequence>MKEVKINDRLLQQAAEKGMDAFVGVFVDAITTAIGGSLNSHNMAELNADQITLLAYHYLHEEVMDGGFVQLIHNGLGAFIYKNPTGKAFRQWGIQELYQIINKSHRLYAKYHEEIERDCTDDEFMAMFEKYPEFDEFDDKFIENEEQFTGKIAHYIDEHIENFATITHE</sequence>
<proteinExistence type="predicted"/>
<accession>H1HM18</accession>
<dbReference type="HOGENOM" id="CLU_107474_0_0_10"/>